<dbReference type="SUPFAM" id="SSF161098">
    <property type="entry name" value="MetI-like"/>
    <property type="match status" value="1"/>
</dbReference>
<dbReference type="InterPro" id="IPR035906">
    <property type="entry name" value="MetI-like_sf"/>
</dbReference>
<dbReference type="OrthoDB" id="9771544at2"/>
<dbReference type="PANTHER" id="PTHR43744">
    <property type="entry name" value="ABC TRANSPORTER PERMEASE PROTEIN MG189-RELATED-RELATED"/>
    <property type="match status" value="1"/>
</dbReference>
<proteinExistence type="inferred from homology"/>
<dbReference type="Gene3D" id="1.10.3720.10">
    <property type="entry name" value="MetI-like"/>
    <property type="match status" value="1"/>
</dbReference>
<dbReference type="GO" id="GO:0055085">
    <property type="term" value="P:transmembrane transport"/>
    <property type="evidence" value="ECO:0007669"/>
    <property type="project" value="InterPro"/>
</dbReference>
<evidence type="ECO:0000256" key="3">
    <source>
        <dbReference type="ARBA" id="ARBA00022475"/>
    </source>
</evidence>
<dbReference type="RefSeq" id="WP_125655269.1">
    <property type="nucleotide sequence ID" value="NZ_AP019308.1"/>
</dbReference>
<dbReference type="InterPro" id="IPR000515">
    <property type="entry name" value="MetI-like"/>
</dbReference>
<feature type="transmembrane region" description="Helical" evidence="7">
    <location>
        <begin position="309"/>
        <end position="327"/>
    </location>
</feature>
<keyword evidence="5 7" id="KW-1133">Transmembrane helix</keyword>
<evidence type="ECO:0000256" key="2">
    <source>
        <dbReference type="ARBA" id="ARBA00022448"/>
    </source>
</evidence>
<evidence type="ECO:0000259" key="8">
    <source>
        <dbReference type="PROSITE" id="PS50928"/>
    </source>
</evidence>
<evidence type="ECO:0000313" key="9">
    <source>
        <dbReference type="EMBL" id="BBH20318.1"/>
    </source>
</evidence>
<dbReference type="PROSITE" id="PS50928">
    <property type="entry name" value="ABC_TM1"/>
    <property type="match status" value="1"/>
</dbReference>
<keyword evidence="10" id="KW-1185">Reference proteome</keyword>
<dbReference type="EMBL" id="AP019308">
    <property type="protein sequence ID" value="BBH20318.1"/>
    <property type="molecule type" value="Genomic_DNA"/>
</dbReference>
<evidence type="ECO:0000256" key="1">
    <source>
        <dbReference type="ARBA" id="ARBA00004651"/>
    </source>
</evidence>
<keyword evidence="2 7" id="KW-0813">Transport</keyword>
<feature type="transmembrane region" description="Helical" evidence="7">
    <location>
        <begin position="193"/>
        <end position="216"/>
    </location>
</feature>
<comment type="similarity">
    <text evidence="7">Belongs to the binding-protein-dependent transport system permease family.</text>
</comment>
<keyword evidence="6 7" id="KW-0472">Membrane</keyword>
<comment type="subcellular location">
    <subcellularLocation>
        <location evidence="1 7">Cell membrane</location>
        <topology evidence="1 7">Multi-pass membrane protein</topology>
    </subcellularLocation>
</comment>
<feature type="domain" description="ABC transmembrane type-1" evidence="8">
    <location>
        <begin position="122"/>
        <end position="327"/>
    </location>
</feature>
<feature type="transmembrane region" description="Helical" evidence="7">
    <location>
        <begin position="61"/>
        <end position="82"/>
    </location>
</feature>
<dbReference type="PANTHER" id="PTHR43744:SF12">
    <property type="entry name" value="ABC TRANSPORTER PERMEASE PROTEIN MG189-RELATED"/>
    <property type="match status" value="1"/>
</dbReference>
<dbReference type="GO" id="GO:0005886">
    <property type="term" value="C:plasma membrane"/>
    <property type="evidence" value="ECO:0007669"/>
    <property type="project" value="UniProtKB-SubCell"/>
</dbReference>
<feature type="transmembrane region" description="Helical" evidence="7">
    <location>
        <begin position="157"/>
        <end position="181"/>
    </location>
</feature>
<dbReference type="Pfam" id="PF00528">
    <property type="entry name" value="BPD_transp_1"/>
    <property type="match status" value="1"/>
</dbReference>
<accession>A0A3G9J8Y7</accession>
<dbReference type="Proteomes" id="UP000275368">
    <property type="component" value="Chromosome"/>
</dbReference>
<name>A0A3G9J8Y7_9BACL</name>
<organism evidence="9 10">
    <name type="scientific">Paenibacillus baekrokdamisoli</name>
    <dbReference type="NCBI Taxonomy" id="1712516"/>
    <lineage>
        <taxon>Bacteria</taxon>
        <taxon>Bacillati</taxon>
        <taxon>Bacillota</taxon>
        <taxon>Bacilli</taxon>
        <taxon>Bacillales</taxon>
        <taxon>Paenibacillaceae</taxon>
        <taxon>Paenibacillus</taxon>
    </lineage>
</organism>
<dbReference type="AlphaFoldDB" id="A0A3G9J8Y7"/>
<reference evidence="9 10" key="1">
    <citation type="submission" date="2018-11" db="EMBL/GenBank/DDBJ databases">
        <title>Complete genome sequence of Paenibacillus baekrokdamisoli strain KCTC 33723.</title>
        <authorList>
            <person name="Kang S.W."/>
            <person name="Lee K.C."/>
            <person name="Kim K.K."/>
            <person name="Kim J.S."/>
            <person name="Kim D.S."/>
            <person name="Ko S.H."/>
            <person name="Yang S.H."/>
            <person name="Lee J.S."/>
        </authorList>
    </citation>
    <scope>NUCLEOTIDE SEQUENCE [LARGE SCALE GENOMIC DNA]</scope>
    <source>
        <strain evidence="9 10">KCTC 33723</strain>
    </source>
</reference>
<dbReference type="KEGG" id="pbk:Back11_16630"/>
<evidence type="ECO:0000256" key="5">
    <source>
        <dbReference type="ARBA" id="ARBA00022989"/>
    </source>
</evidence>
<gene>
    <name evidence="9" type="ORF">Back11_16630</name>
</gene>
<sequence length="343" mass="38826">MPSGINTKLQQWVGSKRDEASGVGRKLWQPLHKFLQRGHKVERTRVYVLGRQITDGLLFKFAIYAILTAVAVIYLQPVLYMISTSLKRNEDLFDPTVTYFPKVLDWENYRIAFKGLKYVQALWQTALVALLAALFQVGSCALTGYAFARLRIPGKKFWYFIVLLTFLVPVQTLVIPIFVVYSKLGWLNGPLPFLIPALLGQGLKGALFVMIFRQFFSTLPKELEESAKMDGSGSFRTFVKIMLPLSRPAMLVVFLFSFVWHWNDYFEPAMYLQSGKFLMMANQMSQMPANLSVAAGNAITAPNLIETQMMAGAFLVILPPLLLYAFAQRYFVEGIERTGVVGE</sequence>
<keyword evidence="4 7" id="KW-0812">Transmembrane</keyword>
<keyword evidence="3" id="KW-1003">Cell membrane</keyword>
<dbReference type="CDD" id="cd06261">
    <property type="entry name" value="TM_PBP2"/>
    <property type="match status" value="1"/>
</dbReference>
<evidence type="ECO:0000256" key="4">
    <source>
        <dbReference type="ARBA" id="ARBA00022692"/>
    </source>
</evidence>
<evidence type="ECO:0000313" key="10">
    <source>
        <dbReference type="Proteomes" id="UP000275368"/>
    </source>
</evidence>
<evidence type="ECO:0000256" key="7">
    <source>
        <dbReference type="RuleBase" id="RU363032"/>
    </source>
</evidence>
<evidence type="ECO:0000256" key="6">
    <source>
        <dbReference type="ARBA" id="ARBA00023136"/>
    </source>
</evidence>
<feature type="transmembrane region" description="Helical" evidence="7">
    <location>
        <begin position="237"/>
        <end position="262"/>
    </location>
</feature>
<feature type="transmembrane region" description="Helical" evidence="7">
    <location>
        <begin position="121"/>
        <end position="145"/>
    </location>
</feature>
<protein>
    <submittedName>
        <fullName evidence="9">Transporter</fullName>
    </submittedName>
</protein>